<dbReference type="GO" id="GO:0006260">
    <property type="term" value="P:DNA replication"/>
    <property type="evidence" value="ECO:0000318"/>
    <property type="project" value="GO_Central"/>
</dbReference>
<organism evidence="2 3">
    <name type="scientific">Helianthus annuus</name>
    <name type="common">Common sunflower</name>
    <dbReference type="NCBI Taxonomy" id="4232"/>
    <lineage>
        <taxon>Eukaryota</taxon>
        <taxon>Viridiplantae</taxon>
        <taxon>Streptophyta</taxon>
        <taxon>Embryophyta</taxon>
        <taxon>Tracheophyta</taxon>
        <taxon>Spermatophyta</taxon>
        <taxon>Magnoliopsida</taxon>
        <taxon>eudicotyledons</taxon>
        <taxon>Gunneridae</taxon>
        <taxon>Pentapetalae</taxon>
        <taxon>asterids</taxon>
        <taxon>campanulids</taxon>
        <taxon>Asterales</taxon>
        <taxon>Asteraceae</taxon>
        <taxon>Asteroideae</taxon>
        <taxon>Heliantheae alliance</taxon>
        <taxon>Heliantheae</taxon>
        <taxon>Helianthus</taxon>
    </lineage>
</organism>
<accession>A0A9K3JM61</accession>
<dbReference type="GO" id="GO:0000724">
    <property type="term" value="P:double-strand break repair via homologous recombination"/>
    <property type="evidence" value="ECO:0000318"/>
    <property type="project" value="GO_Central"/>
</dbReference>
<dbReference type="SUPFAM" id="SSF50249">
    <property type="entry name" value="Nucleic acid-binding proteins"/>
    <property type="match status" value="1"/>
</dbReference>
<reference evidence="2" key="2">
    <citation type="submission" date="2020-06" db="EMBL/GenBank/DDBJ databases">
        <title>Helianthus annuus Genome sequencing and assembly Release 2.</title>
        <authorList>
            <person name="Gouzy J."/>
            <person name="Langlade N."/>
            <person name="Munos S."/>
        </authorList>
    </citation>
    <scope>NUCLEOTIDE SEQUENCE</scope>
    <source>
        <tissue evidence="2">Leaves</tissue>
    </source>
</reference>
<dbReference type="Proteomes" id="UP000215914">
    <property type="component" value="Unassembled WGS sequence"/>
</dbReference>
<dbReference type="GO" id="GO:0003684">
    <property type="term" value="F:damaged DNA binding"/>
    <property type="evidence" value="ECO:0000318"/>
    <property type="project" value="GO_Central"/>
</dbReference>
<evidence type="ECO:0000313" key="2">
    <source>
        <dbReference type="EMBL" id="KAF5817000.1"/>
    </source>
</evidence>
<feature type="region of interest" description="Disordered" evidence="1">
    <location>
        <begin position="459"/>
        <end position="484"/>
    </location>
</feature>
<dbReference type="Gene3D" id="2.40.50.140">
    <property type="entry name" value="Nucleic acid-binding proteins"/>
    <property type="match status" value="2"/>
</dbReference>
<feature type="region of interest" description="Disordered" evidence="1">
    <location>
        <begin position="407"/>
        <end position="426"/>
    </location>
</feature>
<evidence type="ECO:0000256" key="1">
    <source>
        <dbReference type="SAM" id="MobiDB-lite"/>
    </source>
</evidence>
<dbReference type="PANTHER" id="PTHR47165">
    <property type="entry name" value="OS03G0429900 PROTEIN"/>
    <property type="match status" value="1"/>
</dbReference>
<dbReference type="GO" id="GO:0005662">
    <property type="term" value="C:DNA replication factor A complex"/>
    <property type="evidence" value="ECO:0000318"/>
    <property type="project" value="GO_Central"/>
</dbReference>
<sequence length="484" mass="54472">MDEMSTKIQASCLHRLFSKFERHLNVDECLIMKRPSLAANTASFKIIPNNQKLSLYYHTFVEKCSKWDGPQFIFDFVDFKDVLSQRNKEGTTIGIIISSVTLLFATRLRTLTKKMVLKENALILSFKISNVEVDLTLWDDYAKDMCSYMLSQDREAHVVIAVHFGAVKTYKGKWGISNNFDGTRLFINDNFDQMLTFKEKFIAKLSASAESSSHVGSYVICSVEDEFVNNDVFSPIAYIGSIIQPKKVVIVGTIVAIVSDKMWYYDKCNYCKSKVEQNFETYDKEDGTSDVRDEKVYQCSNKDCQGKDVFPNVEVLKFVGKTAKEIIQIQHDILKTNEMPRAYPVEFDTLVNLKCAFIIRVTDFNITNAVENYGISVVTNDADILDQLNKKWKIDQLDASDSFAMSQSDFQDAGGESAKDGVSYTGDNSTPVSKDFASDLNQSSTYLKRNLGDVYASEDVVGSSASKPRISGDTISSDEGHAKN</sequence>
<protein>
    <submittedName>
        <fullName evidence="2">Nucleic acid-binding protein</fullName>
    </submittedName>
</protein>
<dbReference type="InterPro" id="IPR012340">
    <property type="entry name" value="NA-bd_OB-fold"/>
</dbReference>
<keyword evidence="3" id="KW-1185">Reference proteome</keyword>
<dbReference type="Gramene" id="mRNA:HanXRQr2_Chr02g0048001">
    <property type="protein sequence ID" value="mRNA:HanXRQr2_Chr02g0048001"/>
    <property type="gene ID" value="HanXRQr2_Chr02g0048001"/>
</dbReference>
<dbReference type="GO" id="GO:0007004">
    <property type="term" value="P:telomere maintenance via telomerase"/>
    <property type="evidence" value="ECO:0000318"/>
    <property type="project" value="GO_Central"/>
</dbReference>
<dbReference type="PANTHER" id="PTHR47165:SF4">
    <property type="entry name" value="OS03G0429900 PROTEIN"/>
    <property type="match status" value="1"/>
</dbReference>
<dbReference type="GO" id="GO:0006289">
    <property type="term" value="P:nucleotide-excision repair"/>
    <property type="evidence" value="ECO:0000318"/>
    <property type="project" value="GO_Central"/>
</dbReference>
<reference evidence="2" key="1">
    <citation type="journal article" date="2017" name="Nature">
        <title>The sunflower genome provides insights into oil metabolism, flowering and Asterid evolution.</title>
        <authorList>
            <person name="Badouin H."/>
            <person name="Gouzy J."/>
            <person name="Grassa C.J."/>
            <person name="Murat F."/>
            <person name="Staton S.E."/>
            <person name="Cottret L."/>
            <person name="Lelandais-Briere C."/>
            <person name="Owens G.L."/>
            <person name="Carrere S."/>
            <person name="Mayjonade B."/>
            <person name="Legrand L."/>
            <person name="Gill N."/>
            <person name="Kane N.C."/>
            <person name="Bowers J.E."/>
            <person name="Hubner S."/>
            <person name="Bellec A."/>
            <person name="Berard A."/>
            <person name="Berges H."/>
            <person name="Blanchet N."/>
            <person name="Boniface M.C."/>
            <person name="Brunel D."/>
            <person name="Catrice O."/>
            <person name="Chaidir N."/>
            <person name="Claudel C."/>
            <person name="Donnadieu C."/>
            <person name="Faraut T."/>
            <person name="Fievet G."/>
            <person name="Helmstetter N."/>
            <person name="King M."/>
            <person name="Knapp S.J."/>
            <person name="Lai Z."/>
            <person name="Le Paslier M.C."/>
            <person name="Lippi Y."/>
            <person name="Lorenzon L."/>
            <person name="Mandel J.R."/>
            <person name="Marage G."/>
            <person name="Marchand G."/>
            <person name="Marquand E."/>
            <person name="Bret-Mestries E."/>
            <person name="Morien E."/>
            <person name="Nambeesan S."/>
            <person name="Nguyen T."/>
            <person name="Pegot-Espagnet P."/>
            <person name="Pouilly N."/>
            <person name="Raftis F."/>
            <person name="Sallet E."/>
            <person name="Schiex T."/>
            <person name="Thomas J."/>
            <person name="Vandecasteele C."/>
            <person name="Vares D."/>
            <person name="Vear F."/>
            <person name="Vautrin S."/>
            <person name="Crespi M."/>
            <person name="Mangin B."/>
            <person name="Burke J.M."/>
            <person name="Salse J."/>
            <person name="Munos S."/>
            <person name="Vincourt P."/>
            <person name="Rieseberg L.H."/>
            <person name="Langlade N.B."/>
        </authorList>
    </citation>
    <scope>NUCLEOTIDE SEQUENCE</scope>
    <source>
        <tissue evidence="2">Leaves</tissue>
    </source>
</reference>
<gene>
    <name evidence="2" type="ORF">HanXRQr2_Chr02g0048001</name>
</gene>
<name>A0A9K3JM61_HELAN</name>
<dbReference type="AlphaFoldDB" id="A0A9K3JM61"/>
<proteinExistence type="predicted"/>
<dbReference type="GO" id="GO:0051321">
    <property type="term" value="P:meiotic cell cycle"/>
    <property type="evidence" value="ECO:0000318"/>
    <property type="project" value="GO_Central"/>
</dbReference>
<evidence type="ECO:0000313" key="3">
    <source>
        <dbReference type="Proteomes" id="UP000215914"/>
    </source>
</evidence>
<dbReference type="EMBL" id="MNCJ02000317">
    <property type="protein sequence ID" value="KAF5817000.1"/>
    <property type="molecule type" value="Genomic_DNA"/>
</dbReference>
<comment type="caution">
    <text evidence="2">The sequence shown here is derived from an EMBL/GenBank/DDBJ whole genome shotgun (WGS) entry which is preliminary data.</text>
</comment>
<dbReference type="GO" id="GO:0043047">
    <property type="term" value="F:single-stranded telomeric DNA binding"/>
    <property type="evidence" value="ECO:0000318"/>
    <property type="project" value="GO_Central"/>
</dbReference>